<evidence type="ECO:0000256" key="1">
    <source>
        <dbReference type="SAM" id="MobiDB-lite"/>
    </source>
</evidence>
<feature type="region of interest" description="Disordered" evidence="1">
    <location>
        <begin position="210"/>
        <end position="237"/>
    </location>
</feature>
<gene>
    <name evidence="2" type="ORF">TcWFU_005790</name>
</gene>
<name>A0ABR4QBE5_9CEST</name>
<reference evidence="2 3" key="1">
    <citation type="journal article" date="2022" name="Front. Cell. Infect. Microbiol.">
        <title>The Genomes of Two Strains of Taenia crassiceps the Animal Model for the Study of Human Cysticercosis.</title>
        <authorList>
            <person name="Bobes R.J."/>
            <person name="Estrada K."/>
            <person name="Rios-Valencia D.G."/>
            <person name="Calderon-Gallegos A."/>
            <person name="de la Torre P."/>
            <person name="Carrero J.C."/>
            <person name="Sanchez-Flores A."/>
            <person name="Laclette J.P."/>
        </authorList>
    </citation>
    <scope>NUCLEOTIDE SEQUENCE [LARGE SCALE GENOMIC DNA]</scope>
    <source>
        <strain evidence="2">WFUcys</strain>
    </source>
</reference>
<sequence>MSLQLLMELPRREVGLWQLWKVGVIGNSSARGYQGSSRLQSLEMRIDVGEDGVSWVAGWLGGRLAAATNAGPRVVADAGRENMIGVQQAHCRRTEGCGASKIVQKSCRLAVHWCTGALVDNGGGTSRPLVGITELKEHHVCSGKRPLLAPLVTHACEALSSLLHSLFLPHSDKATCTTCSALQLDAADCEIDFTVCVSKVSAEVGGFEVSLQEEAEEEEEEEEERMTGRNVGASAGS</sequence>
<proteinExistence type="predicted"/>
<feature type="compositionally biased region" description="Acidic residues" evidence="1">
    <location>
        <begin position="211"/>
        <end position="224"/>
    </location>
</feature>
<comment type="caution">
    <text evidence="2">The sequence shown here is derived from an EMBL/GenBank/DDBJ whole genome shotgun (WGS) entry which is preliminary data.</text>
</comment>
<evidence type="ECO:0000313" key="2">
    <source>
        <dbReference type="EMBL" id="KAL5106882.1"/>
    </source>
</evidence>
<organism evidence="2 3">
    <name type="scientific">Taenia crassiceps</name>
    <dbReference type="NCBI Taxonomy" id="6207"/>
    <lineage>
        <taxon>Eukaryota</taxon>
        <taxon>Metazoa</taxon>
        <taxon>Spiralia</taxon>
        <taxon>Lophotrochozoa</taxon>
        <taxon>Platyhelminthes</taxon>
        <taxon>Cestoda</taxon>
        <taxon>Eucestoda</taxon>
        <taxon>Cyclophyllidea</taxon>
        <taxon>Taeniidae</taxon>
        <taxon>Taenia</taxon>
    </lineage>
</organism>
<protein>
    <submittedName>
        <fullName evidence="2">Uncharacterized protein</fullName>
    </submittedName>
</protein>
<keyword evidence="3" id="KW-1185">Reference proteome</keyword>
<accession>A0ABR4QBE5</accession>
<dbReference type="EMBL" id="JAKROA010000005">
    <property type="protein sequence ID" value="KAL5106882.1"/>
    <property type="molecule type" value="Genomic_DNA"/>
</dbReference>
<dbReference type="Proteomes" id="UP001651158">
    <property type="component" value="Unassembled WGS sequence"/>
</dbReference>
<evidence type="ECO:0000313" key="3">
    <source>
        <dbReference type="Proteomes" id="UP001651158"/>
    </source>
</evidence>